<gene>
    <name evidence="3" type="ORF">DN051_35650</name>
</gene>
<evidence type="ECO:0000256" key="2">
    <source>
        <dbReference type="SAM" id="Phobius"/>
    </source>
</evidence>
<keyword evidence="4" id="KW-1185">Reference proteome</keyword>
<keyword evidence="2" id="KW-0812">Transmembrane</keyword>
<keyword evidence="2" id="KW-1133">Transmembrane helix</keyword>
<evidence type="ECO:0000313" key="4">
    <source>
        <dbReference type="Proteomes" id="UP000249616"/>
    </source>
</evidence>
<feature type="region of interest" description="Disordered" evidence="1">
    <location>
        <begin position="182"/>
        <end position="204"/>
    </location>
</feature>
<protein>
    <submittedName>
        <fullName evidence="3">Uncharacterized protein</fullName>
    </submittedName>
</protein>
<dbReference type="EMBL" id="CP030073">
    <property type="protein sequence ID" value="AWW41352.1"/>
    <property type="molecule type" value="Genomic_DNA"/>
</dbReference>
<organism evidence="3 4">
    <name type="scientific">Streptomyces cadmiisoli</name>
    <dbReference type="NCBI Taxonomy" id="2184053"/>
    <lineage>
        <taxon>Bacteria</taxon>
        <taxon>Bacillati</taxon>
        <taxon>Actinomycetota</taxon>
        <taxon>Actinomycetes</taxon>
        <taxon>Kitasatosporales</taxon>
        <taxon>Streptomycetaceae</taxon>
        <taxon>Streptomyces</taxon>
        <taxon>Streptomyces aurantiacus group</taxon>
    </lineage>
</organism>
<evidence type="ECO:0000256" key="1">
    <source>
        <dbReference type="SAM" id="MobiDB-lite"/>
    </source>
</evidence>
<dbReference type="AlphaFoldDB" id="A0A2Z4J813"/>
<reference evidence="3 4" key="1">
    <citation type="journal article" date="2019" name="Int. J. Syst. Evol. Microbiol.">
        <title>Streptomyces cadmiisoli sp. nov., a novel actinomycete isolated from cadmium-contaminated soil.</title>
        <authorList>
            <person name="Li K."/>
            <person name="Tang X."/>
            <person name="Zhao J."/>
            <person name="Guo Y."/>
            <person name="Tang Y."/>
            <person name="Gao J."/>
        </authorList>
    </citation>
    <scope>NUCLEOTIDE SEQUENCE [LARGE SCALE GENOMIC DNA]</scope>
    <source>
        <strain evidence="3 4">ZFG47</strain>
    </source>
</reference>
<proteinExistence type="predicted"/>
<accession>A0A2Z4J813</accession>
<feature type="transmembrane region" description="Helical" evidence="2">
    <location>
        <begin position="72"/>
        <end position="92"/>
    </location>
</feature>
<evidence type="ECO:0000313" key="3">
    <source>
        <dbReference type="EMBL" id="AWW41352.1"/>
    </source>
</evidence>
<dbReference type="KEGG" id="scad:DN051_35650"/>
<sequence length="204" mass="21297">MRHRTEPDPGPTRETAVRRPARDAAAAAGAALIPAVLLAMNGNPAVSAVQTVAHWPLMALTLFWTAQRRQDLYARGALALLLASAAGFGVFASTRPWSPHETALIEGYLDMPGVRASWYVLTALVLGAAVTAAWARAAVVAVIALVVASAALTAERPVLGALLAGGVPVLAWQATALLPDRRPDRRHARGASPGADSTAHRQVD</sequence>
<name>A0A2Z4J813_9ACTN</name>
<feature type="transmembrane region" description="Helical" evidence="2">
    <location>
        <begin position="112"/>
        <end position="130"/>
    </location>
</feature>
<dbReference type="Proteomes" id="UP000249616">
    <property type="component" value="Chromosome"/>
</dbReference>
<keyword evidence="2" id="KW-0472">Membrane</keyword>